<dbReference type="PANTHER" id="PTHR47510">
    <property type="entry name" value="REVERSE TRANSCRIPTASE DOMAIN-CONTAINING PROTEIN"/>
    <property type="match status" value="1"/>
</dbReference>
<dbReference type="SUPFAM" id="SSF56672">
    <property type="entry name" value="DNA/RNA polymerases"/>
    <property type="match status" value="1"/>
</dbReference>
<organism evidence="2 3">
    <name type="scientific">Pinctada imbricata</name>
    <name type="common">Atlantic pearl-oyster</name>
    <name type="synonym">Pinctada martensii</name>
    <dbReference type="NCBI Taxonomy" id="66713"/>
    <lineage>
        <taxon>Eukaryota</taxon>
        <taxon>Metazoa</taxon>
        <taxon>Spiralia</taxon>
        <taxon>Lophotrochozoa</taxon>
        <taxon>Mollusca</taxon>
        <taxon>Bivalvia</taxon>
        <taxon>Autobranchia</taxon>
        <taxon>Pteriomorphia</taxon>
        <taxon>Pterioida</taxon>
        <taxon>Pterioidea</taxon>
        <taxon>Pteriidae</taxon>
        <taxon>Pinctada</taxon>
    </lineage>
</organism>
<dbReference type="Proteomes" id="UP001186944">
    <property type="component" value="Unassembled WGS sequence"/>
</dbReference>
<dbReference type="AlphaFoldDB" id="A0AA89C1Y6"/>
<keyword evidence="3" id="KW-1185">Reference proteome</keyword>
<dbReference type="PROSITE" id="PS50878">
    <property type="entry name" value="RT_POL"/>
    <property type="match status" value="1"/>
</dbReference>
<dbReference type="CDD" id="cd01650">
    <property type="entry name" value="RT_nLTR_like"/>
    <property type="match status" value="1"/>
</dbReference>
<dbReference type="PANTHER" id="PTHR47510:SF3">
    <property type="entry name" value="ENDO_EXONUCLEASE_PHOSPHATASE DOMAIN-CONTAINING PROTEIN"/>
    <property type="match status" value="1"/>
</dbReference>
<evidence type="ECO:0000313" key="2">
    <source>
        <dbReference type="EMBL" id="KAK3103021.1"/>
    </source>
</evidence>
<evidence type="ECO:0000313" key="3">
    <source>
        <dbReference type="Proteomes" id="UP001186944"/>
    </source>
</evidence>
<accession>A0AA89C1Y6</accession>
<gene>
    <name evidence="2" type="ORF">FSP39_015814</name>
</gene>
<dbReference type="Pfam" id="PF00078">
    <property type="entry name" value="RVT_1"/>
    <property type="match status" value="1"/>
</dbReference>
<feature type="domain" description="Reverse transcriptase" evidence="1">
    <location>
        <begin position="207"/>
        <end position="435"/>
    </location>
</feature>
<reference evidence="2" key="1">
    <citation type="submission" date="2019-08" db="EMBL/GenBank/DDBJ databases">
        <title>The improved chromosome-level genome for the pearl oyster Pinctada fucata martensii using PacBio sequencing and Hi-C.</title>
        <authorList>
            <person name="Zheng Z."/>
        </authorList>
    </citation>
    <scope>NUCLEOTIDE SEQUENCE</scope>
    <source>
        <strain evidence="2">ZZ-2019</strain>
        <tissue evidence="2">Adductor muscle</tissue>
    </source>
</reference>
<comment type="caution">
    <text evidence="2">The sequence shown here is derived from an EMBL/GenBank/DDBJ whole genome shotgun (WGS) entry which is preliminary data.</text>
</comment>
<name>A0AA89C1Y6_PINIB</name>
<evidence type="ECO:0000259" key="1">
    <source>
        <dbReference type="PROSITE" id="PS50878"/>
    </source>
</evidence>
<proteinExistence type="predicted"/>
<dbReference type="InterPro" id="IPR000477">
    <property type="entry name" value="RT_dom"/>
</dbReference>
<sequence>MWTSFRDNILRLLEKHVPHKLTRSRYTNPWMDTSTRRLARQKNRAFKKAKATGSAKDHRSYQRLKTSCQKSIRQAHNNYMRDIISPDATQNPKKFWSFVKGKKQESSGVAPLRHEDGTLHSNSQTKANILNTQFKSVFTKEALSALPDKGVNPYSSMEPIDITVNGVRKLLQNVKPHKATGPDSIPARLLKELSDQLAPALTRIYRESLTTGELPDDWKMAHIVPIFKKGDKSKASNYRPVSLTSICSKLMEHILHSNIITHLEQHSILTDTQHGFRSRRSCETQLIYTVHELARNLSEGKQIDAILLDFSKAFDKVPHERLLYKLHYYGVRDNTLTWVRSFLQGRKQLVLVEGERSEEVEVDSGVPHWTVLGPLLFLAFNNDLPEVVDSPVRLFADDVLPHLPNHHKQRRQRHPAKRPCSLTTVGGILANDVPP</sequence>
<dbReference type="InterPro" id="IPR043502">
    <property type="entry name" value="DNA/RNA_pol_sf"/>
</dbReference>
<dbReference type="EMBL" id="VSWD01000005">
    <property type="protein sequence ID" value="KAK3103021.1"/>
    <property type="molecule type" value="Genomic_DNA"/>
</dbReference>
<protein>
    <recommendedName>
        <fullName evidence="1">Reverse transcriptase domain-containing protein</fullName>
    </recommendedName>
</protein>